<evidence type="ECO:0000256" key="4">
    <source>
        <dbReference type="ARBA" id="ARBA00023315"/>
    </source>
</evidence>
<dbReference type="RefSeq" id="WP_119629699.1">
    <property type="nucleotide sequence ID" value="NZ_AP017928.1"/>
</dbReference>
<evidence type="ECO:0000256" key="2">
    <source>
        <dbReference type="ARBA" id="ARBA00022679"/>
    </source>
</evidence>
<dbReference type="Proteomes" id="UP000266313">
    <property type="component" value="Chromosome"/>
</dbReference>
<name>A0A250KRH4_9GAMM</name>
<dbReference type="EMBL" id="AP017928">
    <property type="protein sequence ID" value="BBA34255.1"/>
    <property type="molecule type" value="Genomic_DNA"/>
</dbReference>
<dbReference type="InterPro" id="IPR051159">
    <property type="entry name" value="Hexapeptide_acetyltransf"/>
</dbReference>
<protein>
    <submittedName>
        <fullName evidence="5">Transferase hexapeptide repeat containing protein</fullName>
    </submittedName>
</protein>
<dbReference type="InterPro" id="IPR018357">
    <property type="entry name" value="Hexapep_transf_CS"/>
</dbReference>
<dbReference type="SUPFAM" id="SSF51161">
    <property type="entry name" value="Trimeric LpxA-like enzymes"/>
    <property type="match status" value="1"/>
</dbReference>
<dbReference type="Gene3D" id="2.160.10.10">
    <property type="entry name" value="Hexapeptide repeat proteins"/>
    <property type="match status" value="1"/>
</dbReference>
<keyword evidence="3" id="KW-0677">Repeat</keyword>
<evidence type="ECO:0000256" key="1">
    <source>
        <dbReference type="ARBA" id="ARBA00007274"/>
    </source>
</evidence>
<dbReference type="KEGG" id="mmai:sS8_2303"/>
<dbReference type="GO" id="GO:0008374">
    <property type="term" value="F:O-acyltransferase activity"/>
    <property type="evidence" value="ECO:0007669"/>
    <property type="project" value="TreeGrafter"/>
</dbReference>
<dbReference type="PROSITE" id="PS00101">
    <property type="entry name" value="HEXAPEP_TRANSFERASES"/>
    <property type="match status" value="1"/>
</dbReference>
<dbReference type="PANTHER" id="PTHR23416:SF23">
    <property type="entry name" value="ACETYLTRANSFERASE C18B11.09C-RELATED"/>
    <property type="match status" value="1"/>
</dbReference>
<dbReference type="AlphaFoldDB" id="A0A250KRH4"/>
<accession>A0A250KRH4</accession>
<evidence type="ECO:0000313" key="6">
    <source>
        <dbReference type="Proteomes" id="UP000266313"/>
    </source>
</evidence>
<keyword evidence="6" id="KW-1185">Reference proteome</keyword>
<proteinExistence type="inferred from homology"/>
<dbReference type="Pfam" id="PF14602">
    <property type="entry name" value="Hexapep_2"/>
    <property type="match status" value="1"/>
</dbReference>
<gene>
    <name evidence="5" type="ORF">sS8_2303</name>
</gene>
<evidence type="ECO:0000313" key="5">
    <source>
        <dbReference type="EMBL" id="BBA34255.1"/>
    </source>
</evidence>
<keyword evidence="2 5" id="KW-0808">Transferase</keyword>
<keyword evidence="4" id="KW-0012">Acyltransferase</keyword>
<dbReference type="InterPro" id="IPR011004">
    <property type="entry name" value="Trimer_LpxA-like_sf"/>
</dbReference>
<organism evidence="5 6">
    <name type="scientific">Methylocaldum marinum</name>
    <dbReference type="NCBI Taxonomy" id="1432792"/>
    <lineage>
        <taxon>Bacteria</taxon>
        <taxon>Pseudomonadati</taxon>
        <taxon>Pseudomonadota</taxon>
        <taxon>Gammaproteobacteria</taxon>
        <taxon>Methylococcales</taxon>
        <taxon>Methylococcaceae</taxon>
        <taxon>Methylocaldum</taxon>
    </lineage>
</organism>
<sequence length="155" mass="17195">MNLGRLRWVRRCLVESKRFFLVRLFRMDIHPSSQFSLSAKFDLTNPRGVHVGEESYIAFDVAILTHDLTRGVRVHTRIGRRCFIGARSIVLPGITIGDESIVGAGSVVTRDVPPRSVVAGNPARVIKTGLEVGRYGRLPDADDVQDRTALENGLD</sequence>
<dbReference type="PANTHER" id="PTHR23416">
    <property type="entry name" value="SIALIC ACID SYNTHASE-RELATED"/>
    <property type="match status" value="1"/>
</dbReference>
<evidence type="ECO:0000256" key="3">
    <source>
        <dbReference type="ARBA" id="ARBA00022737"/>
    </source>
</evidence>
<dbReference type="InterPro" id="IPR001451">
    <property type="entry name" value="Hexapep"/>
</dbReference>
<reference evidence="5 6" key="1">
    <citation type="submission" date="2016-12" db="EMBL/GenBank/DDBJ databases">
        <title>Genome sequencing of Methylocaldum marinum.</title>
        <authorList>
            <person name="Takeuchi M."/>
            <person name="Kamagata Y."/>
            <person name="Hiraoka S."/>
            <person name="Oshima K."/>
            <person name="Hattori M."/>
            <person name="Iwasaki W."/>
        </authorList>
    </citation>
    <scope>NUCLEOTIDE SEQUENCE [LARGE SCALE GENOMIC DNA]</scope>
    <source>
        <strain evidence="5 6">S8</strain>
    </source>
</reference>
<dbReference type="OrthoDB" id="9800846at2"/>
<comment type="similarity">
    <text evidence="1">Belongs to the transferase hexapeptide repeat family.</text>
</comment>